<dbReference type="GO" id="GO:0004497">
    <property type="term" value="F:monooxygenase activity"/>
    <property type="evidence" value="ECO:0007669"/>
    <property type="project" value="TreeGrafter"/>
</dbReference>
<dbReference type="PANTHER" id="PTHR31495">
    <property type="entry name" value="PEROXYGENASE 3-RELATED"/>
    <property type="match status" value="1"/>
</dbReference>
<keyword evidence="6" id="KW-1185">Reference proteome</keyword>
<evidence type="ECO:0000256" key="1">
    <source>
        <dbReference type="ARBA" id="ARBA00006765"/>
    </source>
</evidence>
<evidence type="ECO:0000313" key="5">
    <source>
        <dbReference type="EMBL" id="RIA94914.1"/>
    </source>
</evidence>
<dbReference type="InterPro" id="IPR002048">
    <property type="entry name" value="EF_hand_dom"/>
</dbReference>
<organism evidence="5 6">
    <name type="scientific">Glomus cerebriforme</name>
    <dbReference type="NCBI Taxonomy" id="658196"/>
    <lineage>
        <taxon>Eukaryota</taxon>
        <taxon>Fungi</taxon>
        <taxon>Fungi incertae sedis</taxon>
        <taxon>Mucoromycota</taxon>
        <taxon>Glomeromycotina</taxon>
        <taxon>Glomeromycetes</taxon>
        <taxon>Glomerales</taxon>
        <taxon>Glomeraceae</taxon>
        <taxon>Glomus</taxon>
    </lineage>
</organism>
<feature type="compositionally biased region" description="Basic and acidic residues" evidence="2">
    <location>
        <begin position="1"/>
        <end position="33"/>
    </location>
</feature>
<dbReference type="PANTHER" id="PTHR31495:SF0">
    <property type="entry name" value="BINDING PROTEIN CALEOSIN, PUTATIVE (AFU_ORTHOLOGUE AFUA_5G13750)-RELATED"/>
    <property type="match status" value="1"/>
</dbReference>
<dbReference type="Pfam" id="PF05042">
    <property type="entry name" value="Caleosin"/>
    <property type="match status" value="1"/>
</dbReference>
<reference evidence="5 6" key="1">
    <citation type="submission" date="2018-06" db="EMBL/GenBank/DDBJ databases">
        <title>Comparative genomics reveals the genomic features of Rhizophagus irregularis, R. cerebriforme, R. diaphanum and Gigaspora rosea, and their symbiotic lifestyle signature.</title>
        <authorList>
            <person name="Morin E."/>
            <person name="San Clemente H."/>
            <person name="Chen E.C.H."/>
            <person name="De La Providencia I."/>
            <person name="Hainaut M."/>
            <person name="Kuo A."/>
            <person name="Kohler A."/>
            <person name="Murat C."/>
            <person name="Tang N."/>
            <person name="Roy S."/>
            <person name="Loubradou J."/>
            <person name="Henrissat B."/>
            <person name="Grigoriev I.V."/>
            <person name="Corradi N."/>
            <person name="Roux C."/>
            <person name="Martin F.M."/>
        </authorList>
    </citation>
    <scope>NUCLEOTIDE SEQUENCE [LARGE SCALE GENOMIC DNA]</scope>
    <source>
        <strain evidence="5 6">DAOM 227022</strain>
    </source>
</reference>
<comment type="similarity">
    <text evidence="1">Belongs to the caleosin family.</text>
</comment>
<keyword evidence="3" id="KW-1133">Transmembrane helix</keyword>
<comment type="caution">
    <text evidence="5">The sequence shown here is derived from an EMBL/GenBank/DDBJ whole genome shotgun (WGS) entry which is preliminary data.</text>
</comment>
<dbReference type="SUPFAM" id="SSF47473">
    <property type="entry name" value="EF-hand"/>
    <property type="match status" value="1"/>
</dbReference>
<dbReference type="InterPro" id="IPR007736">
    <property type="entry name" value="Caleosin-related"/>
</dbReference>
<evidence type="ECO:0000256" key="2">
    <source>
        <dbReference type="SAM" id="MobiDB-lite"/>
    </source>
</evidence>
<gene>
    <name evidence="5" type="ORF">C1645_758910</name>
</gene>
<sequence>MFQDQEKENERSVVSEIKEVPITMEHKAPHDLENSLGNAGLPRATIAASKEKPDGTPGSAANKTVLQQHVAFWDTNQDGVISPLDTWIGFRKLGFNLVICTFAAIAINGALAYATQKCWIPIIGNPFFNIYVDSIHKAKHGSDSDTYDTEGRFVPEKFEEVFSKYDRDNKGGISFKDIMEMIRSNANLFDIIGTLTAITEWGALYSLCSKDGIVSKEDVRTCFDGSLFYRMAEDTKEKHQKGVPIIKSSIKEE</sequence>
<dbReference type="Gene3D" id="1.10.238.10">
    <property type="entry name" value="EF-hand"/>
    <property type="match status" value="1"/>
</dbReference>
<feature type="domain" description="EF-hand" evidence="4">
    <location>
        <begin position="153"/>
        <end position="188"/>
    </location>
</feature>
<evidence type="ECO:0000313" key="6">
    <source>
        <dbReference type="Proteomes" id="UP000265703"/>
    </source>
</evidence>
<dbReference type="STRING" id="658196.A0A397TJ73"/>
<name>A0A397TJ73_9GLOM</name>
<dbReference type="AlphaFoldDB" id="A0A397TJ73"/>
<proteinExistence type="inferred from homology"/>
<evidence type="ECO:0000256" key="3">
    <source>
        <dbReference type="SAM" id="Phobius"/>
    </source>
</evidence>
<keyword evidence="3" id="KW-0472">Membrane</keyword>
<keyword evidence="3" id="KW-0812">Transmembrane</keyword>
<feature type="region of interest" description="Disordered" evidence="2">
    <location>
        <begin position="1"/>
        <end position="36"/>
    </location>
</feature>
<evidence type="ECO:0000259" key="4">
    <source>
        <dbReference type="PROSITE" id="PS50222"/>
    </source>
</evidence>
<dbReference type="OrthoDB" id="640742at2759"/>
<accession>A0A397TJ73</accession>
<dbReference type="EMBL" id="QKYT01000071">
    <property type="protein sequence ID" value="RIA94914.1"/>
    <property type="molecule type" value="Genomic_DNA"/>
</dbReference>
<dbReference type="PROSITE" id="PS50222">
    <property type="entry name" value="EF_HAND_2"/>
    <property type="match status" value="1"/>
</dbReference>
<dbReference type="InterPro" id="IPR011992">
    <property type="entry name" value="EF-hand-dom_pair"/>
</dbReference>
<feature type="transmembrane region" description="Helical" evidence="3">
    <location>
        <begin position="93"/>
        <end position="114"/>
    </location>
</feature>
<dbReference type="Proteomes" id="UP000265703">
    <property type="component" value="Unassembled WGS sequence"/>
</dbReference>
<dbReference type="GO" id="GO:0005509">
    <property type="term" value="F:calcium ion binding"/>
    <property type="evidence" value="ECO:0007669"/>
    <property type="project" value="InterPro"/>
</dbReference>
<protein>
    <submittedName>
        <fullName evidence="5">Caleosin-like protein</fullName>
    </submittedName>
</protein>